<comment type="caution">
    <text evidence="1">The sequence shown here is derived from an EMBL/GenBank/DDBJ whole genome shotgun (WGS) entry which is preliminary data.</text>
</comment>
<dbReference type="EMBL" id="QZDT01000028">
    <property type="protein sequence ID" value="NBJ94044.1"/>
    <property type="molecule type" value="Genomic_DNA"/>
</dbReference>
<dbReference type="Proteomes" id="UP001154420">
    <property type="component" value="Unassembled WGS sequence"/>
</dbReference>
<evidence type="ECO:0000313" key="1">
    <source>
        <dbReference type="EMBL" id="NBJ94044.1"/>
    </source>
</evidence>
<organism evidence="1 2">
    <name type="scientific">Parablautia muri</name>
    <dbReference type="NCBI Taxonomy" id="2320879"/>
    <lineage>
        <taxon>Bacteria</taxon>
        <taxon>Bacillati</taxon>
        <taxon>Bacillota</taxon>
        <taxon>Clostridia</taxon>
        <taxon>Lachnospirales</taxon>
        <taxon>Lachnospiraceae</taxon>
        <taxon>Parablautia</taxon>
    </lineage>
</organism>
<keyword evidence="2" id="KW-1185">Reference proteome</keyword>
<proteinExistence type="predicted"/>
<dbReference type="RefSeq" id="WP_160561079.1">
    <property type="nucleotide sequence ID" value="NZ_QZDT01000028.1"/>
</dbReference>
<accession>A0A9X5GTC1</accession>
<reference evidence="1" key="1">
    <citation type="submission" date="2018-09" db="EMBL/GenBank/DDBJ databases">
        <title>Murine metabolic-syndrome-specific gut microbial biobank.</title>
        <authorList>
            <person name="Liu C."/>
        </authorList>
    </citation>
    <scope>NUCLEOTIDE SEQUENCE</scope>
    <source>
        <strain evidence="1">D42-62</strain>
    </source>
</reference>
<dbReference type="AlphaFoldDB" id="A0A9X5GTC1"/>
<dbReference type="SUPFAM" id="SSF48239">
    <property type="entry name" value="Terpenoid cyclases/Protein prenyltransferases"/>
    <property type="match status" value="1"/>
</dbReference>
<dbReference type="Gene3D" id="1.50.10.20">
    <property type="match status" value="1"/>
</dbReference>
<dbReference type="InterPro" id="IPR008930">
    <property type="entry name" value="Terpenoid_cyclase/PrenylTrfase"/>
</dbReference>
<name>A0A9X5GTC1_9FIRM</name>
<protein>
    <submittedName>
        <fullName evidence="1">Uncharacterized protein</fullName>
    </submittedName>
</protein>
<dbReference type="OrthoDB" id="250138at2"/>
<evidence type="ECO:0000313" key="2">
    <source>
        <dbReference type="Proteomes" id="UP001154420"/>
    </source>
</evidence>
<gene>
    <name evidence="1" type="ORF">D5281_15970</name>
</gene>
<sequence length="386" mass="45412">MDFLQMLKANIKEILQIHDIKIKFPENLTDIEITDIYQKYVDNVKKYLLNIVHKERIGYFSDNSQKKSIYAYAYWIMTAKLIGMELDEKVFRILKENICGCQMEDGLCWDESIVNLQYLNGDGWGARHFMPHYFIAIERLGIKARYSLKYVTPFYKNDILKKLLDELDWTHPWQSSNVVMNIGVSLFYERERFQNKEAGKAVKVLQKWLMSHIRADCGMWGEGNLKSKSFKYALVRGAYHMYSFLIYDNIDIPFKEKAIDLILGCQNKYGGYDFQANSSACEDIDAIESLIRLSLLTPKYRHVEIRNSISNSLQWVIQNQLDDGGCVFRLGQFFDYGSINMTSNKNESNLFATWFRTLSVCYMYDFLSNNIREYIDLPGYKYPLFR</sequence>